<keyword evidence="2" id="KW-1185">Reference proteome</keyword>
<dbReference type="AlphaFoldDB" id="A0A4Q4SHF6"/>
<dbReference type="EMBL" id="PEJP01000013">
    <property type="protein sequence ID" value="RYO69459.1"/>
    <property type="molecule type" value="Genomic_DNA"/>
</dbReference>
<gene>
    <name evidence="1" type="ORF">AA0113_g3996</name>
</gene>
<dbReference type="OrthoDB" id="3643156at2759"/>
<comment type="caution">
    <text evidence="1">The sequence shown here is derived from an EMBL/GenBank/DDBJ whole genome shotgun (WGS) entry which is preliminary data.</text>
</comment>
<dbReference type="Proteomes" id="UP000293823">
    <property type="component" value="Unassembled WGS sequence"/>
</dbReference>
<sequence>MMESLWDEVLRRVWRGVRKTFGLAASADLAVLAGMLKAAAQMAESKVGYPISVILSFPTLPALRQEDVASAIEYAGLRTPTCCGKQLHELVAAYAGYEMGLSENKPELGNRGKKMHELPRRHLVLVEYTEVAILLYCAVLEKGSNTPDVASGIRTSFELGSSNGASTEEVHDFVLEYLRDVSSSNTRWGFPEKINIMMTGSLESVGHAGIRQVIVGAVEAFGSRANILYSDPEYVAARGAAEMAWRATPQMESTEV</sequence>
<reference evidence="2" key="1">
    <citation type="journal article" date="2019" name="bioRxiv">
        <title>Genomics, evolutionary history and diagnostics of the Alternaria alternata species group including apple and Asian pear pathotypes.</title>
        <authorList>
            <person name="Armitage A.D."/>
            <person name="Cockerton H.M."/>
            <person name="Sreenivasaprasad S."/>
            <person name="Woodhall J.W."/>
            <person name="Lane C.R."/>
            <person name="Harrison R.J."/>
            <person name="Clarkson J.P."/>
        </authorList>
    </citation>
    <scope>NUCLEOTIDE SEQUENCE [LARGE SCALE GENOMIC DNA]</scope>
    <source>
        <strain evidence="2">RGR 97.0016</strain>
    </source>
</reference>
<evidence type="ECO:0000313" key="1">
    <source>
        <dbReference type="EMBL" id="RYO69459.1"/>
    </source>
</evidence>
<protein>
    <recommendedName>
        <fullName evidence="3">Phosphotransferase</fullName>
    </recommendedName>
</protein>
<proteinExistence type="predicted"/>
<evidence type="ECO:0000313" key="2">
    <source>
        <dbReference type="Proteomes" id="UP000293823"/>
    </source>
</evidence>
<organism evidence="1 2">
    <name type="scientific">Alternaria arborescens</name>
    <dbReference type="NCBI Taxonomy" id="156630"/>
    <lineage>
        <taxon>Eukaryota</taxon>
        <taxon>Fungi</taxon>
        <taxon>Dikarya</taxon>
        <taxon>Ascomycota</taxon>
        <taxon>Pezizomycotina</taxon>
        <taxon>Dothideomycetes</taxon>
        <taxon>Pleosporomycetidae</taxon>
        <taxon>Pleosporales</taxon>
        <taxon>Pleosporineae</taxon>
        <taxon>Pleosporaceae</taxon>
        <taxon>Alternaria</taxon>
        <taxon>Alternaria sect. Alternaria</taxon>
    </lineage>
</organism>
<evidence type="ECO:0008006" key="3">
    <source>
        <dbReference type="Google" id="ProtNLM"/>
    </source>
</evidence>
<name>A0A4Q4SHF6_9PLEO</name>
<accession>A0A4Q4SHF6</accession>